<keyword evidence="2" id="KW-1185">Reference proteome</keyword>
<evidence type="ECO:0000313" key="2">
    <source>
        <dbReference type="Proteomes" id="UP000789525"/>
    </source>
</evidence>
<protein>
    <submittedName>
        <fullName evidence="1">11132_t:CDS:1</fullName>
    </submittedName>
</protein>
<reference evidence="1" key="1">
    <citation type="submission" date="2021-06" db="EMBL/GenBank/DDBJ databases">
        <authorList>
            <person name="Kallberg Y."/>
            <person name="Tangrot J."/>
            <person name="Rosling A."/>
        </authorList>
    </citation>
    <scope>NUCLEOTIDE SEQUENCE</scope>
    <source>
        <strain evidence="1">CL356</strain>
    </source>
</reference>
<dbReference type="EMBL" id="CAJVPT010002762">
    <property type="protein sequence ID" value="CAG8486982.1"/>
    <property type="molecule type" value="Genomic_DNA"/>
</dbReference>
<proteinExistence type="predicted"/>
<evidence type="ECO:0000313" key="1">
    <source>
        <dbReference type="EMBL" id="CAG8486982.1"/>
    </source>
</evidence>
<gene>
    <name evidence="1" type="ORF">ACOLOM_LOCUS2225</name>
</gene>
<organism evidence="1 2">
    <name type="scientific">Acaulospora colombiana</name>
    <dbReference type="NCBI Taxonomy" id="27376"/>
    <lineage>
        <taxon>Eukaryota</taxon>
        <taxon>Fungi</taxon>
        <taxon>Fungi incertae sedis</taxon>
        <taxon>Mucoromycota</taxon>
        <taxon>Glomeromycotina</taxon>
        <taxon>Glomeromycetes</taxon>
        <taxon>Diversisporales</taxon>
        <taxon>Acaulosporaceae</taxon>
        <taxon>Acaulospora</taxon>
    </lineage>
</organism>
<sequence>MSQPRTRRESYAKTACIHCTKAKKRCSGDSTCNRCTERRLTCYYPIATKKRGPKFKYIIEDNSERQENPVNLTHPSDLTLEEIREEDIVQDFTIPLTSQISTQDYTQAELPSLSNYANLNVTNFSHSLNNDNLIGSNSGDCGLADPLQENFFPPLYSIQPFTQNSMASINTYDTTLPQEYYISNDLPCDDDHRFITQNDLLCDYPTFFTYPLEIYDFSLWEDSNGNDQ</sequence>
<accession>A0ACA9KRX2</accession>
<dbReference type="Proteomes" id="UP000789525">
    <property type="component" value="Unassembled WGS sequence"/>
</dbReference>
<comment type="caution">
    <text evidence="1">The sequence shown here is derived from an EMBL/GenBank/DDBJ whole genome shotgun (WGS) entry which is preliminary data.</text>
</comment>
<name>A0ACA9KRX2_9GLOM</name>